<proteinExistence type="predicted"/>
<organism evidence="2">
    <name type="scientific">Staphylococcus simulans</name>
    <dbReference type="NCBI Taxonomy" id="1286"/>
    <lineage>
        <taxon>Bacteria</taxon>
        <taxon>Bacillati</taxon>
        <taxon>Bacillota</taxon>
        <taxon>Bacilli</taxon>
        <taxon>Bacillales</taxon>
        <taxon>Staphylococcaceae</taxon>
        <taxon>Staphylococcus</taxon>
    </lineage>
</organism>
<reference evidence="2" key="1">
    <citation type="submission" date="2019-11" db="EMBL/GenBank/DDBJ databases">
        <authorList>
            <person name="Feng L."/>
        </authorList>
    </citation>
    <scope>NUCLEOTIDE SEQUENCE</scope>
    <source>
        <strain evidence="2">SsimulansLFYP27</strain>
    </source>
</reference>
<name>A0A6N2YXA4_STASI</name>
<dbReference type="AlphaFoldDB" id="A0A6N2YXA4"/>
<keyword evidence="1" id="KW-0732">Signal</keyword>
<evidence type="ECO:0008006" key="3">
    <source>
        <dbReference type="Google" id="ProtNLM"/>
    </source>
</evidence>
<feature type="signal peptide" evidence="1">
    <location>
        <begin position="1"/>
        <end position="21"/>
    </location>
</feature>
<accession>A0A6N2YXA4</accession>
<dbReference type="EMBL" id="CACRUO010000012">
    <property type="protein sequence ID" value="VYT71511.1"/>
    <property type="molecule type" value="Genomic_DNA"/>
</dbReference>
<evidence type="ECO:0000313" key="2">
    <source>
        <dbReference type="EMBL" id="VYT71511.1"/>
    </source>
</evidence>
<protein>
    <recommendedName>
        <fullName evidence="3">TolC family protein</fullName>
    </recommendedName>
</protein>
<feature type="chain" id="PRO_5038539073" description="TolC family protein" evidence="1">
    <location>
        <begin position="22"/>
        <end position="46"/>
    </location>
</feature>
<evidence type="ECO:0000256" key="1">
    <source>
        <dbReference type="SAM" id="SignalP"/>
    </source>
</evidence>
<sequence>MKNTKLTLSFLSLIISNSLTLSNVVSFETLEEAISKHSNAAIKVNT</sequence>
<gene>
    <name evidence="2" type="ORF">SSLFYP27_00049</name>
</gene>